<sequence>MARTNPAPVEDESGIEWLLGYNLKRAYMIVRDDFRKQVEQSVLSPRAFSVLTLITETPRLTQSEVARRLGIERSGLVAIIDELEKRSLAKRTAVPGDRRSQALLATDEGCRLHARTMARVHDHEKVLLSALSQTEQEQFLALLRKFRAAHEEDET</sequence>
<feature type="domain" description="HTH marR-type" evidence="1">
    <location>
        <begin position="16"/>
        <end position="148"/>
    </location>
</feature>
<dbReference type="PANTHER" id="PTHR33164">
    <property type="entry name" value="TRANSCRIPTIONAL REGULATOR, MARR FAMILY"/>
    <property type="match status" value="1"/>
</dbReference>
<evidence type="ECO:0000313" key="2">
    <source>
        <dbReference type="EMBL" id="ATX65682.1"/>
    </source>
</evidence>
<dbReference type="PROSITE" id="PS50995">
    <property type="entry name" value="HTH_MARR_2"/>
    <property type="match status" value="1"/>
</dbReference>
<dbReference type="KEGG" id="rbg:BG454_07460"/>
<keyword evidence="3" id="KW-1185">Reference proteome</keyword>
<dbReference type="EMBL" id="CP024899">
    <property type="protein sequence ID" value="ATX65682.1"/>
    <property type="molecule type" value="Genomic_DNA"/>
</dbReference>
<dbReference type="SMART" id="SM00347">
    <property type="entry name" value="HTH_MARR"/>
    <property type="match status" value="1"/>
</dbReference>
<dbReference type="InterPro" id="IPR036390">
    <property type="entry name" value="WH_DNA-bd_sf"/>
</dbReference>
<dbReference type="InterPro" id="IPR039422">
    <property type="entry name" value="MarR/SlyA-like"/>
</dbReference>
<dbReference type="OrthoDB" id="8077146at2"/>
<name>A0A2K8K896_9RHOB</name>
<dbReference type="RefSeq" id="WP_071480236.1">
    <property type="nucleotide sequence ID" value="NZ_CP024899.1"/>
</dbReference>
<reference evidence="2 3" key="1">
    <citation type="submission" date="2017-11" db="EMBL/GenBank/DDBJ databases">
        <title>Revised Sequence and Annotation of the Rhodobaca barguzinensis strain alga05 Genome.</title>
        <authorList>
            <person name="Kopejtka K."/>
            <person name="Tomasch J.M."/>
            <person name="Bunk B."/>
            <person name="Koblizek M."/>
        </authorList>
    </citation>
    <scope>NUCLEOTIDE SEQUENCE [LARGE SCALE GENOMIC DNA]</scope>
    <source>
        <strain evidence="3">alga05</strain>
    </source>
</reference>
<dbReference type="Proteomes" id="UP000228948">
    <property type="component" value="Chromosome"/>
</dbReference>
<dbReference type="Pfam" id="PF12802">
    <property type="entry name" value="MarR_2"/>
    <property type="match status" value="1"/>
</dbReference>
<proteinExistence type="predicted"/>
<dbReference type="AlphaFoldDB" id="A0A2K8K896"/>
<dbReference type="InterPro" id="IPR036388">
    <property type="entry name" value="WH-like_DNA-bd_sf"/>
</dbReference>
<dbReference type="GO" id="GO:0003700">
    <property type="term" value="F:DNA-binding transcription factor activity"/>
    <property type="evidence" value="ECO:0007669"/>
    <property type="project" value="InterPro"/>
</dbReference>
<evidence type="ECO:0000313" key="3">
    <source>
        <dbReference type="Proteomes" id="UP000228948"/>
    </source>
</evidence>
<dbReference type="PRINTS" id="PR00598">
    <property type="entry name" value="HTHMARR"/>
</dbReference>
<dbReference type="PANTHER" id="PTHR33164:SF43">
    <property type="entry name" value="HTH-TYPE TRANSCRIPTIONAL REPRESSOR YETL"/>
    <property type="match status" value="1"/>
</dbReference>
<dbReference type="SUPFAM" id="SSF46785">
    <property type="entry name" value="Winged helix' DNA-binding domain"/>
    <property type="match status" value="1"/>
</dbReference>
<dbReference type="GO" id="GO:0006950">
    <property type="term" value="P:response to stress"/>
    <property type="evidence" value="ECO:0007669"/>
    <property type="project" value="TreeGrafter"/>
</dbReference>
<dbReference type="STRING" id="441209.GCA_001870665_01269"/>
<protein>
    <submittedName>
        <fullName evidence="2">MarR family transcriptional regulator</fullName>
    </submittedName>
</protein>
<accession>A0A2K8K896</accession>
<gene>
    <name evidence="2" type="ORF">BG454_07460</name>
</gene>
<organism evidence="2 3">
    <name type="scientific">Roseinatronobacter bogoriensis subsp. barguzinensis</name>
    <dbReference type="NCBI Taxonomy" id="441209"/>
    <lineage>
        <taxon>Bacteria</taxon>
        <taxon>Pseudomonadati</taxon>
        <taxon>Pseudomonadota</taxon>
        <taxon>Alphaproteobacteria</taxon>
        <taxon>Rhodobacterales</taxon>
        <taxon>Paracoccaceae</taxon>
        <taxon>Roseinatronobacter</taxon>
    </lineage>
</organism>
<dbReference type="Gene3D" id="1.10.10.10">
    <property type="entry name" value="Winged helix-like DNA-binding domain superfamily/Winged helix DNA-binding domain"/>
    <property type="match status" value="1"/>
</dbReference>
<dbReference type="InterPro" id="IPR000835">
    <property type="entry name" value="HTH_MarR-typ"/>
</dbReference>
<evidence type="ECO:0000259" key="1">
    <source>
        <dbReference type="PROSITE" id="PS50995"/>
    </source>
</evidence>